<dbReference type="InterPro" id="IPR027417">
    <property type="entry name" value="P-loop_NTPase"/>
</dbReference>
<keyword evidence="12" id="KW-0190">Covalent protein-DNA linkage</keyword>
<dbReference type="EMBL" id="KF371634">
    <property type="protein sequence ID" value="AGU67655.1"/>
    <property type="molecule type" value="Genomic_DNA"/>
</dbReference>
<keyword evidence="3" id="KW-1048">Host nucleus</keyword>
<keyword evidence="4" id="KW-0808">Transferase</keyword>
<dbReference type="PRINTS" id="PR00228">
    <property type="entry name" value="GEMCOATCLVL1"/>
</dbReference>
<evidence type="ECO:0000256" key="2">
    <source>
        <dbReference type="ARBA" id="ARBA00014531"/>
    </source>
</evidence>
<evidence type="ECO:0000256" key="5">
    <source>
        <dbReference type="ARBA" id="ARBA00022695"/>
    </source>
</evidence>
<evidence type="ECO:0000256" key="8">
    <source>
        <dbReference type="ARBA" id="ARBA00022723"/>
    </source>
</evidence>
<evidence type="ECO:0000256" key="7">
    <source>
        <dbReference type="ARBA" id="ARBA00022722"/>
    </source>
</evidence>
<keyword evidence="10" id="KW-0255">Endonuclease</keyword>
<dbReference type="GO" id="GO:0004519">
    <property type="term" value="F:endonuclease activity"/>
    <property type="evidence" value="ECO:0007669"/>
    <property type="project" value="UniProtKB-KW"/>
</dbReference>
<dbReference type="GO" id="GO:0003677">
    <property type="term" value="F:DNA binding"/>
    <property type="evidence" value="ECO:0007669"/>
    <property type="project" value="UniProtKB-KW"/>
</dbReference>
<evidence type="ECO:0000256" key="12">
    <source>
        <dbReference type="ARBA" id="ARBA00023124"/>
    </source>
</evidence>
<keyword evidence="9" id="KW-0547">Nucleotide-binding</keyword>
<evidence type="ECO:0000256" key="10">
    <source>
        <dbReference type="ARBA" id="ARBA00022759"/>
    </source>
</evidence>
<accession>T1YRW0</accession>
<dbReference type="SUPFAM" id="SSF52540">
    <property type="entry name" value="P-loop containing nucleoside triphosphate hydrolases"/>
    <property type="match status" value="1"/>
</dbReference>
<dbReference type="GO" id="GO:0005198">
    <property type="term" value="F:structural molecule activity"/>
    <property type="evidence" value="ECO:0007669"/>
    <property type="project" value="InterPro"/>
</dbReference>
<dbReference type="GO" id="GO:0000166">
    <property type="term" value="F:nucleotide binding"/>
    <property type="evidence" value="ECO:0007669"/>
    <property type="project" value="UniProtKB-KW"/>
</dbReference>
<evidence type="ECO:0000313" key="16">
    <source>
        <dbReference type="Proteomes" id="UP000131760"/>
    </source>
</evidence>
<dbReference type="Pfam" id="PF00799">
    <property type="entry name" value="Gemini_AL1"/>
    <property type="match status" value="1"/>
</dbReference>
<feature type="domain" description="CRESS-DNA virus Rep endonuclease" evidence="14">
    <location>
        <begin position="4"/>
        <end position="110"/>
    </location>
</feature>
<keyword evidence="11" id="KW-0378">Hydrolase</keyword>
<dbReference type="RefSeq" id="YP_009109723.1">
    <property type="nucleotide sequence ID" value="NC_025732.1"/>
</dbReference>
<dbReference type="GO" id="GO:0046872">
    <property type="term" value="F:metal ion binding"/>
    <property type="evidence" value="ECO:0007669"/>
    <property type="project" value="UniProtKB-KW"/>
</dbReference>
<evidence type="ECO:0000313" key="15">
    <source>
        <dbReference type="EMBL" id="AGU67655.1"/>
    </source>
</evidence>
<evidence type="ECO:0000256" key="4">
    <source>
        <dbReference type="ARBA" id="ARBA00022679"/>
    </source>
</evidence>
<protein>
    <recommendedName>
        <fullName evidence="2">Replication-associated protein</fullName>
    </recommendedName>
</protein>
<keyword evidence="6" id="KW-0235">DNA replication</keyword>
<dbReference type="KEGG" id="vg:22284083"/>
<sequence length="320" mass="36355">MSFRFAAKWGLLTFPQSGDLDPWEVNDHLGRLGAECIIGREEHADGGLHLHAFFMFERKFESRNVRVFDVDGRHPNVVRGYSTPEKGATYAIKDGDVVAGGLDPASLGGDRVDRVADPWPAIILSTTRDEFFEACARMAPKSLVCSFNSLKCYADWRYRPEPVPYEHPSGVQICTDRFPDLSSWVLQNLERRTSGRRRSLVLYGPTRLGKTLWARSLGNHAYFGGLFSLEEELEGVDYAIFDDMQGGLKFFHSYKFWLGAQSQFWATDKYRGKKLIHWGRPSIYICNQNPLCDEGVDHDWLIGNCDFVEITESLLVPEEG</sequence>
<dbReference type="PROSITE" id="PS52020">
    <property type="entry name" value="CRESS_DNA_REP"/>
    <property type="match status" value="1"/>
</dbReference>
<dbReference type="GeneID" id="22284083"/>
<keyword evidence="16" id="KW-1185">Reference proteome</keyword>
<dbReference type="Gene3D" id="3.40.1310.20">
    <property type="match status" value="1"/>
</dbReference>
<reference evidence="15 16" key="1">
    <citation type="journal article" date="2013" name="Virus Res.">
        <title>Novel myco-like DNA viruses discovered in the faecal matter of various animals.</title>
        <authorList>
            <person name="Sikorski A."/>
            <person name="Massaro M."/>
            <person name="Kraberger S."/>
            <person name="Young L.M."/>
            <person name="Smalley D."/>
            <person name="Martin D.P."/>
            <person name="Varsani A."/>
        </authorList>
    </citation>
    <scope>NUCLEOTIDE SEQUENCE [LARGE SCALE GENOMIC DNA]</scope>
    <source>
        <strain evidence="15">P21</strain>
    </source>
</reference>
<dbReference type="GO" id="GO:0042025">
    <property type="term" value="C:host cell nucleus"/>
    <property type="evidence" value="ECO:0007669"/>
    <property type="project" value="UniProtKB-SubCell"/>
</dbReference>
<evidence type="ECO:0000256" key="1">
    <source>
        <dbReference type="ARBA" id="ARBA00004147"/>
    </source>
</evidence>
<organism evidence="15 16">
    <name type="scientific">Black robin associated gemykibivirus 1</name>
    <dbReference type="NCBI Taxonomy" id="1391037"/>
    <lineage>
        <taxon>Viruses</taxon>
        <taxon>Monodnaviria</taxon>
        <taxon>Shotokuvirae</taxon>
        <taxon>Cressdnaviricota</taxon>
        <taxon>Repensiviricetes</taxon>
        <taxon>Geplafuvirales</taxon>
        <taxon>Genomoviridae</taxon>
        <taxon>Gemykibivirus</taxon>
        <taxon>Gemykibivirus blaro1</taxon>
    </lineage>
</organism>
<keyword evidence="7" id="KW-0540">Nuclease</keyword>
<evidence type="ECO:0000256" key="6">
    <source>
        <dbReference type="ARBA" id="ARBA00022705"/>
    </source>
</evidence>
<dbReference type="InterPro" id="IPR001301">
    <property type="entry name" value="Gemini_AL1_CLV"/>
</dbReference>
<dbReference type="GO" id="GO:0006260">
    <property type="term" value="P:DNA replication"/>
    <property type="evidence" value="ECO:0007669"/>
    <property type="project" value="UniProtKB-KW"/>
</dbReference>
<keyword evidence="8" id="KW-0479">Metal-binding</keyword>
<dbReference type="OrthoDB" id="9195at10239"/>
<dbReference type="SUPFAM" id="SSF55464">
    <property type="entry name" value="Origin of replication-binding domain, RBD-like"/>
    <property type="match status" value="1"/>
</dbReference>
<evidence type="ECO:0000259" key="14">
    <source>
        <dbReference type="PROSITE" id="PS52020"/>
    </source>
</evidence>
<proteinExistence type="predicted"/>
<comment type="subcellular location">
    <subcellularLocation>
        <location evidence="1">Host nucleus</location>
    </subcellularLocation>
</comment>
<evidence type="ECO:0000256" key="9">
    <source>
        <dbReference type="ARBA" id="ARBA00022741"/>
    </source>
</evidence>
<dbReference type="InterPro" id="IPR049912">
    <property type="entry name" value="CRESS_DNA_REP"/>
</dbReference>
<evidence type="ECO:0000256" key="13">
    <source>
        <dbReference type="ARBA" id="ARBA00023125"/>
    </source>
</evidence>
<evidence type="ECO:0000256" key="3">
    <source>
        <dbReference type="ARBA" id="ARBA00022562"/>
    </source>
</evidence>
<dbReference type="GO" id="GO:0016779">
    <property type="term" value="F:nucleotidyltransferase activity"/>
    <property type="evidence" value="ECO:0007669"/>
    <property type="project" value="UniProtKB-KW"/>
</dbReference>
<keyword evidence="5" id="KW-0548">Nucleotidyltransferase</keyword>
<dbReference type="GO" id="GO:0016787">
    <property type="term" value="F:hydrolase activity"/>
    <property type="evidence" value="ECO:0007669"/>
    <property type="project" value="UniProtKB-KW"/>
</dbReference>
<keyword evidence="13" id="KW-0238">DNA-binding</keyword>
<dbReference type="Proteomes" id="UP000131760">
    <property type="component" value="Segment"/>
</dbReference>
<evidence type="ECO:0000256" key="11">
    <source>
        <dbReference type="ARBA" id="ARBA00022801"/>
    </source>
</evidence>
<name>T1YRW0_9VIRU</name>